<accession>A0A346B0X6</accession>
<proteinExistence type="inferred from homology"/>
<keyword evidence="4" id="KW-1185">Reference proteome</keyword>
<organism evidence="3 4">
    <name type="scientific">Megasphaera stantonii</name>
    <dbReference type="NCBI Taxonomy" id="2144175"/>
    <lineage>
        <taxon>Bacteria</taxon>
        <taxon>Bacillati</taxon>
        <taxon>Bacillota</taxon>
        <taxon>Negativicutes</taxon>
        <taxon>Veillonellales</taxon>
        <taxon>Veillonellaceae</taxon>
        <taxon>Megasphaera</taxon>
    </lineage>
</organism>
<dbReference type="InterPro" id="IPR043129">
    <property type="entry name" value="ATPase_NBD"/>
</dbReference>
<dbReference type="RefSeq" id="WP_107196535.1">
    <property type="nucleotide sequence ID" value="NZ_CP029462.1"/>
</dbReference>
<dbReference type="PANTHER" id="PTHR30005">
    <property type="entry name" value="EXOPOLYPHOSPHATASE"/>
    <property type="match status" value="1"/>
</dbReference>
<dbReference type="CDD" id="cd24054">
    <property type="entry name" value="ASKHA_NBD_AaPPX-GppA_MtPPX2-like"/>
    <property type="match status" value="1"/>
</dbReference>
<evidence type="ECO:0000313" key="4">
    <source>
        <dbReference type="Proteomes" id="UP000254337"/>
    </source>
</evidence>
<protein>
    <submittedName>
        <fullName evidence="3">Phosphatase</fullName>
    </submittedName>
</protein>
<evidence type="ECO:0000256" key="1">
    <source>
        <dbReference type="ARBA" id="ARBA00007125"/>
    </source>
</evidence>
<dbReference type="OrthoDB" id="9807195at2"/>
<dbReference type="Gene3D" id="3.30.420.40">
    <property type="match status" value="1"/>
</dbReference>
<dbReference type="InterPro" id="IPR003695">
    <property type="entry name" value="Ppx_GppA_N"/>
</dbReference>
<dbReference type="InterPro" id="IPR050273">
    <property type="entry name" value="GppA/Ppx_hydrolase"/>
</dbReference>
<gene>
    <name evidence="3" type="ORF">DKB62_09455</name>
</gene>
<comment type="similarity">
    <text evidence="1">Belongs to the GppA/Ppx family.</text>
</comment>
<dbReference type="EMBL" id="CP029462">
    <property type="protein sequence ID" value="AXL21769.1"/>
    <property type="molecule type" value="Genomic_DNA"/>
</dbReference>
<dbReference type="SUPFAM" id="SSF53067">
    <property type="entry name" value="Actin-like ATPase domain"/>
    <property type="match status" value="2"/>
</dbReference>
<dbReference type="PANTHER" id="PTHR30005:SF0">
    <property type="entry name" value="RETROGRADE REGULATION PROTEIN 2"/>
    <property type="match status" value="1"/>
</dbReference>
<sequence length="308" mass="33357">MKDKEFAVVDIGSNSLRLMTGRWEDDRWKFSAKELETTRLGYQIEETRHLSPEGIEASLAAMARWQARLGSVPVCAVATSAVREAADGQAFLAEIRARFGWHCRCISGLEEAALSFCGAAAGVEAGKEAVVLDIGGGSSEVAVGRDGVVAWSHSYPLGAVRLTKKNQMEEGELAALEAYCSRQWLPAPIEPSASLIGVGGTLTTLAAMELELTEYDPSRIEGCVVPLDRLSYHLDRLRRMGPEGRCHVAGLQPKRSDIIVAGLAVARSFLQHYGFGCIRISESDLMEGVFYRHSFHDAAWRGSGGSGL</sequence>
<feature type="domain" description="Ppx/GppA phosphatase N-terminal" evidence="2">
    <location>
        <begin position="33"/>
        <end position="292"/>
    </location>
</feature>
<dbReference type="GO" id="GO:0016462">
    <property type="term" value="F:pyrophosphatase activity"/>
    <property type="evidence" value="ECO:0007669"/>
    <property type="project" value="TreeGrafter"/>
</dbReference>
<dbReference type="KEGG" id="meg:DKB62_09455"/>
<dbReference type="AlphaFoldDB" id="A0A346B0X6"/>
<dbReference type="Proteomes" id="UP000254337">
    <property type="component" value="Chromosome"/>
</dbReference>
<reference evidence="3 4" key="1">
    <citation type="submission" date="2018-05" db="EMBL/GenBank/DDBJ databases">
        <title>Complete genome sequence of Megasphaera sp. AJH120T, isolated from the ceca of a chicken.</title>
        <authorList>
            <person name="Maki J."/>
            <person name="Looft T."/>
        </authorList>
    </citation>
    <scope>NUCLEOTIDE SEQUENCE [LARGE SCALE GENOMIC DNA]</scope>
    <source>
        <strain evidence="3 4">AJH120</strain>
    </source>
</reference>
<dbReference type="Gene3D" id="3.30.420.150">
    <property type="entry name" value="Exopolyphosphatase. Domain 2"/>
    <property type="match status" value="1"/>
</dbReference>
<name>A0A346B0X6_9FIRM</name>
<evidence type="ECO:0000259" key="2">
    <source>
        <dbReference type="Pfam" id="PF02541"/>
    </source>
</evidence>
<dbReference type="Pfam" id="PF02541">
    <property type="entry name" value="Ppx-GppA"/>
    <property type="match status" value="1"/>
</dbReference>
<evidence type="ECO:0000313" key="3">
    <source>
        <dbReference type="EMBL" id="AXL21769.1"/>
    </source>
</evidence>